<organism evidence="2">
    <name type="scientific">uncultured virus</name>
    <dbReference type="NCBI Taxonomy" id="340016"/>
    <lineage>
        <taxon>Viruses</taxon>
        <taxon>environmental samples</taxon>
    </lineage>
</organism>
<dbReference type="SMART" id="SM00883">
    <property type="entry name" value="Cpn10"/>
    <property type="match status" value="1"/>
</dbReference>
<evidence type="ECO:0000256" key="1">
    <source>
        <dbReference type="ARBA" id="ARBA00023186"/>
    </source>
</evidence>
<protein>
    <submittedName>
        <fullName evidence="2">Co-chaperonin GroES</fullName>
    </submittedName>
</protein>
<dbReference type="CDD" id="cd00320">
    <property type="entry name" value="cpn10"/>
    <property type="match status" value="1"/>
</dbReference>
<dbReference type="EMBL" id="KU970714">
    <property type="protein sequence ID" value="ASN63308.1"/>
    <property type="molecule type" value="Genomic_DNA"/>
</dbReference>
<dbReference type="SUPFAM" id="SSF50129">
    <property type="entry name" value="GroES-like"/>
    <property type="match status" value="1"/>
</dbReference>
<name>A0A221S335_9VIRU</name>
<dbReference type="GO" id="GO:0044183">
    <property type="term" value="F:protein folding chaperone"/>
    <property type="evidence" value="ECO:0007669"/>
    <property type="project" value="InterPro"/>
</dbReference>
<dbReference type="GO" id="GO:0005524">
    <property type="term" value="F:ATP binding"/>
    <property type="evidence" value="ECO:0007669"/>
    <property type="project" value="InterPro"/>
</dbReference>
<dbReference type="Gene3D" id="2.30.33.40">
    <property type="entry name" value="GroES chaperonin"/>
    <property type="match status" value="1"/>
</dbReference>
<dbReference type="Pfam" id="PF00166">
    <property type="entry name" value="Cpn10"/>
    <property type="match status" value="1"/>
</dbReference>
<sequence length="155" mass="17593">MTKNLETSKEVPKRTEALLNAYKSREEVEETRLDAKAIEKDSNLLDRLPSPTGYRILVLPYAGPKKTKGGIYLSDSTQETIQMTTVCAYVLKMGDLCYKDKDKFPNGPWCQKGDWVIFGRYAGSRFKIEGGEVRILNDDEIIAKINNPEDILHAY</sequence>
<dbReference type="InterPro" id="IPR011032">
    <property type="entry name" value="GroES-like_sf"/>
</dbReference>
<dbReference type="InterPro" id="IPR037124">
    <property type="entry name" value="Chaperonin_GroES_sf"/>
</dbReference>
<keyword evidence="1" id="KW-0143">Chaperone</keyword>
<dbReference type="InterPro" id="IPR020818">
    <property type="entry name" value="Chaperonin_GroES"/>
</dbReference>
<gene>
    <name evidence="2" type="primary">groES</name>
</gene>
<proteinExistence type="predicted"/>
<reference evidence="2" key="1">
    <citation type="submission" date="2016-03" db="EMBL/GenBank/DDBJ databases">
        <title>Novel chaperonins are prevalent in the virioplankton and link to viral biology and ecology.</title>
        <authorList>
            <person name="Marine R.L."/>
            <person name="Nasko D.J."/>
            <person name="Polson S.W."/>
            <person name="Wommack K.E."/>
        </authorList>
    </citation>
    <scope>NUCLEOTIDE SEQUENCE</scope>
</reference>
<evidence type="ECO:0000313" key="2">
    <source>
        <dbReference type="EMBL" id="ASN63308.1"/>
    </source>
</evidence>
<accession>A0A221S335</accession>